<dbReference type="InterPro" id="IPR013083">
    <property type="entry name" value="Znf_RING/FYVE/PHD"/>
</dbReference>
<dbReference type="InterPro" id="IPR017907">
    <property type="entry name" value="Znf_RING_CS"/>
</dbReference>
<dbReference type="AlphaFoldDB" id="A0A8H3E9L3"/>
<dbReference type="GO" id="GO:0005886">
    <property type="term" value="C:plasma membrane"/>
    <property type="evidence" value="ECO:0007669"/>
    <property type="project" value="TreeGrafter"/>
</dbReference>
<dbReference type="PRINTS" id="PR00120">
    <property type="entry name" value="HATPASE"/>
</dbReference>
<evidence type="ECO:0000256" key="6">
    <source>
        <dbReference type="PROSITE-ProRule" id="PRU00175"/>
    </source>
</evidence>
<dbReference type="EMBL" id="CAJNJQ010003424">
    <property type="protein sequence ID" value="CAE7198483.1"/>
    <property type="molecule type" value="Genomic_DNA"/>
</dbReference>
<comment type="caution">
    <text evidence="9">The sequence shown here is derived from an EMBL/GenBank/DDBJ whole genome shotgun (WGS) entry which is preliminary data.</text>
</comment>
<dbReference type="GO" id="GO:0005388">
    <property type="term" value="F:P-type calcium transporter activity"/>
    <property type="evidence" value="ECO:0007669"/>
    <property type="project" value="TreeGrafter"/>
</dbReference>
<dbReference type="PANTHER" id="PTHR24093">
    <property type="entry name" value="CATION TRANSPORTING ATPASE"/>
    <property type="match status" value="1"/>
</dbReference>
<dbReference type="Gene3D" id="3.40.50.1000">
    <property type="entry name" value="HAD superfamily/HAD-like"/>
    <property type="match status" value="1"/>
</dbReference>
<evidence type="ECO:0000313" key="9">
    <source>
        <dbReference type="EMBL" id="CAE7198483.1"/>
    </source>
</evidence>
<dbReference type="InterPro" id="IPR036412">
    <property type="entry name" value="HAD-like_sf"/>
</dbReference>
<evidence type="ECO:0000256" key="4">
    <source>
        <dbReference type="ARBA" id="ARBA00022833"/>
    </source>
</evidence>
<accession>A0A8H3E9L3</accession>
<dbReference type="GO" id="GO:0012505">
    <property type="term" value="C:endomembrane system"/>
    <property type="evidence" value="ECO:0007669"/>
    <property type="project" value="UniProtKB-SubCell"/>
</dbReference>
<dbReference type="SUPFAM" id="SSF56784">
    <property type="entry name" value="HAD-like"/>
    <property type="match status" value="1"/>
</dbReference>
<keyword evidence="4" id="KW-0862">Zinc</keyword>
<feature type="domain" description="RING-type" evidence="8">
    <location>
        <begin position="41"/>
        <end position="95"/>
    </location>
</feature>
<proteinExistence type="predicted"/>
<evidence type="ECO:0000256" key="5">
    <source>
        <dbReference type="ARBA" id="ARBA00022842"/>
    </source>
</evidence>
<name>A0A8H3E9L3_9AGAM</name>
<dbReference type="Gene3D" id="3.30.40.10">
    <property type="entry name" value="Zinc/RING finger domain, C3HC4 (zinc finger)"/>
    <property type="match status" value="1"/>
</dbReference>
<comment type="subcellular location">
    <subcellularLocation>
        <location evidence="1">Endomembrane system</location>
        <topology evidence="1">Multi-pass membrane protein</topology>
    </subcellularLocation>
</comment>
<sequence length="320" mass="35753">MVQGQHAPTNNQQPPPKTFFVRILPSMSKNLTQQDEQAVTCSMCRKPVPVVTNDKTPAHNTSLYTYLTRCSHILCHICYTNVGCVTTGMKCKKCKKEIKQENVIRVYFPEVSGPLSKEVRDAHEKVGQMKKDLAEWRESDKKLRDRVDEIGTMVEEERRKLQDLINEVNAVLARSSPEDKRILVDTLKGLGEIVGVTGDGTNDGPALKHANVGISMGIAGTEISKEASDIILMDDNFSSIVCAIICGRCFNDWVRKFLQFQISVNISAVLITFISAVSSDEEGVGAYWRKTALDQHHHGHFCRACPGYRSSYSRAPQTYT</sequence>
<keyword evidence="2" id="KW-0479">Metal-binding</keyword>
<dbReference type="Proteomes" id="UP000663827">
    <property type="component" value="Unassembled WGS sequence"/>
</dbReference>
<keyword evidence="7" id="KW-0175">Coiled coil</keyword>
<feature type="coiled-coil region" evidence="7">
    <location>
        <begin position="147"/>
        <end position="174"/>
    </location>
</feature>
<evidence type="ECO:0000313" key="10">
    <source>
        <dbReference type="Proteomes" id="UP000663827"/>
    </source>
</evidence>
<dbReference type="Gene3D" id="1.20.1110.10">
    <property type="entry name" value="Calcium-transporting ATPase, transmembrane domain"/>
    <property type="match status" value="1"/>
</dbReference>
<evidence type="ECO:0000259" key="8">
    <source>
        <dbReference type="PROSITE" id="PS50089"/>
    </source>
</evidence>
<evidence type="ECO:0000256" key="3">
    <source>
        <dbReference type="ARBA" id="ARBA00022771"/>
    </source>
</evidence>
<dbReference type="GO" id="GO:0016887">
    <property type="term" value="F:ATP hydrolysis activity"/>
    <property type="evidence" value="ECO:0007669"/>
    <property type="project" value="InterPro"/>
</dbReference>
<dbReference type="PROSITE" id="PS00518">
    <property type="entry name" value="ZF_RING_1"/>
    <property type="match status" value="1"/>
</dbReference>
<dbReference type="InterPro" id="IPR001757">
    <property type="entry name" value="P_typ_ATPase"/>
</dbReference>
<dbReference type="GO" id="GO:0008270">
    <property type="term" value="F:zinc ion binding"/>
    <property type="evidence" value="ECO:0007669"/>
    <property type="project" value="UniProtKB-KW"/>
</dbReference>
<evidence type="ECO:0000256" key="2">
    <source>
        <dbReference type="ARBA" id="ARBA00022723"/>
    </source>
</evidence>
<evidence type="ECO:0000256" key="1">
    <source>
        <dbReference type="ARBA" id="ARBA00004127"/>
    </source>
</evidence>
<dbReference type="GO" id="GO:0006874">
    <property type="term" value="P:intracellular calcium ion homeostasis"/>
    <property type="evidence" value="ECO:0007669"/>
    <property type="project" value="TreeGrafter"/>
</dbReference>
<dbReference type="GO" id="GO:0005524">
    <property type="term" value="F:ATP binding"/>
    <property type="evidence" value="ECO:0007669"/>
    <property type="project" value="InterPro"/>
</dbReference>
<gene>
    <name evidence="9" type="ORF">RDB_LOCUS135977</name>
</gene>
<dbReference type="InterPro" id="IPR023214">
    <property type="entry name" value="HAD_sf"/>
</dbReference>
<dbReference type="PANTHER" id="PTHR24093:SF369">
    <property type="entry name" value="CALCIUM-TRANSPORTING ATPASE"/>
    <property type="match status" value="1"/>
</dbReference>
<dbReference type="NCBIfam" id="TIGR01494">
    <property type="entry name" value="ATPase_P-type"/>
    <property type="match status" value="1"/>
</dbReference>
<organism evidence="9 10">
    <name type="scientific">Rhizoctonia solani</name>
    <dbReference type="NCBI Taxonomy" id="456999"/>
    <lineage>
        <taxon>Eukaryota</taxon>
        <taxon>Fungi</taxon>
        <taxon>Dikarya</taxon>
        <taxon>Basidiomycota</taxon>
        <taxon>Agaricomycotina</taxon>
        <taxon>Agaricomycetes</taxon>
        <taxon>Cantharellales</taxon>
        <taxon>Ceratobasidiaceae</taxon>
        <taxon>Rhizoctonia</taxon>
    </lineage>
</organism>
<dbReference type="InterPro" id="IPR001841">
    <property type="entry name" value="Znf_RING"/>
</dbReference>
<dbReference type="PROSITE" id="PS50089">
    <property type="entry name" value="ZF_RING_2"/>
    <property type="match status" value="1"/>
</dbReference>
<protein>
    <recommendedName>
        <fullName evidence="8">RING-type domain-containing protein</fullName>
    </recommendedName>
</protein>
<keyword evidence="5" id="KW-0460">Magnesium</keyword>
<evidence type="ECO:0000256" key="7">
    <source>
        <dbReference type="SAM" id="Coils"/>
    </source>
</evidence>
<keyword evidence="3 6" id="KW-0863">Zinc-finger</keyword>
<reference evidence="9" key="1">
    <citation type="submission" date="2021-01" db="EMBL/GenBank/DDBJ databases">
        <authorList>
            <person name="Kaushik A."/>
        </authorList>
    </citation>
    <scope>NUCLEOTIDE SEQUENCE</scope>
    <source>
        <strain evidence="9">AG5</strain>
    </source>
</reference>
<dbReference type="PRINTS" id="PR00119">
    <property type="entry name" value="CATATPASE"/>
</dbReference>